<dbReference type="Proteomes" id="UP000784294">
    <property type="component" value="Unassembled WGS sequence"/>
</dbReference>
<sequence>MLLSYNQSFRFSQFTTSHTSTDFSSLVAEIEALRRENSVLQGRLADLTCFTLAEEASTTIATTSSLMTTSTTMATAVTAAIKIASIAESNYDNFLPKSAGVLRSGNETCRRTSDSYSARHIPQQNGQVFNNLRPALSP</sequence>
<protein>
    <submittedName>
        <fullName evidence="1">Uncharacterized protein</fullName>
    </submittedName>
</protein>
<dbReference type="AlphaFoldDB" id="A0A3S5AX77"/>
<comment type="caution">
    <text evidence="1">The sequence shown here is derived from an EMBL/GenBank/DDBJ whole genome shotgun (WGS) entry which is preliminary data.</text>
</comment>
<keyword evidence="2" id="KW-1185">Reference proteome</keyword>
<evidence type="ECO:0000313" key="1">
    <source>
        <dbReference type="EMBL" id="VEL07381.1"/>
    </source>
</evidence>
<gene>
    <name evidence="1" type="ORF">PXEA_LOCUS821</name>
</gene>
<name>A0A3S5AX77_9PLAT</name>
<reference evidence="1" key="1">
    <citation type="submission" date="2018-11" db="EMBL/GenBank/DDBJ databases">
        <authorList>
            <consortium name="Pathogen Informatics"/>
        </authorList>
    </citation>
    <scope>NUCLEOTIDE SEQUENCE</scope>
</reference>
<accession>A0A3S5AX77</accession>
<evidence type="ECO:0000313" key="2">
    <source>
        <dbReference type="Proteomes" id="UP000784294"/>
    </source>
</evidence>
<proteinExistence type="predicted"/>
<organism evidence="1 2">
    <name type="scientific">Protopolystoma xenopodis</name>
    <dbReference type="NCBI Taxonomy" id="117903"/>
    <lineage>
        <taxon>Eukaryota</taxon>
        <taxon>Metazoa</taxon>
        <taxon>Spiralia</taxon>
        <taxon>Lophotrochozoa</taxon>
        <taxon>Platyhelminthes</taxon>
        <taxon>Monogenea</taxon>
        <taxon>Polyopisthocotylea</taxon>
        <taxon>Polystomatidea</taxon>
        <taxon>Polystomatidae</taxon>
        <taxon>Protopolystoma</taxon>
    </lineage>
</organism>
<dbReference type="EMBL" id="CAAALY010001607">
    <property type="protein sequence ID" value="VEL07381.1"/>
    <property type="molecule type" value="Genomic_DNA"/>
</dbReference>